<dbReference type="SUPFAM" id="SSF53850">
    <property type="entry name" value="Periplasmic binding protein-like II"/>
    <property type="match status" value="1"/>
</dbReference>
<dbReference type="PROSITE" id="PS50931">
    <property type="entry name" value="HTH_LYSR"/>
    <property type="match status" value="1"/>
</dbReference>
<name>H0HYE2_9HYPH</name>
<evidence type="ECO:0000256" key="2">
    <source>
        <dbReference type="ARBA" id="ARBA00023015"/>
    </source>
</evidence>
<keyword evidence="2" id="KW-0805">Transcription regulation</keyword>
<proteinExistence type="inferred from homology"/>
<comment type="similarity">
    <text evidence="1">Belongs to the LysR transcriptional regulatory family.</text>
</comment>
<dbReference type="InterPro" id="IPR036390">
    <property type="entry name" value="WH_DNA-bd_sf"/>
</dbReference>
<dbReference type="SUPFAM" id="SSF46785">
    <property type="entry name" value="Winged helix' DNA-binding domain"/>
    <property type="match status" value="1"/>
</dbReference>
<dbReference type="PRINTS" id="PR00039">
    <property type="entry name" value="HTHLYSR"/>
</dbReference>
<dbReference type="Gene3D" id="3.40.190.290">
    <property type="match status" value="1"/>
</dbReference>
<feature type="domain" description="HTH lysR-type" evidence="5">
    <location>
        <begin position="5"/>
        <end position="63"/>
    </location>
</feature>
<dbReference type="OrthoDB" id="196624at2"/>
<dbReference type="AlphaFoldDB" id="H0HYE2"/>
<sequence>MDANPTLDQLQVFIAVADNGGFSAAAGKLRRSQSVISYTIANLEAQLQVSLFERKGTRQPRLTEAGNAMLEDARRVVAGLQGLRARARGLSEGLEAEISLAVDVTVPDVALVHVLKEFQQHYPTVGVHLHAGALGAVFDLVSNRQADIGIGGQLALKDDLVIATEIGTTAMVPVAAPGHPLAEAKPPVPLEIVREHIQLVVADLTEHTKGKDFGVLSFKTWSLTDMGMKHALILAGLGWGGLPASMVHPDIAAGRLIALDLPSYPVVARPLFMLHHSANPPGPATRWMVDSFREHLIGCAKISPWMRGTPAR</sequence>
<keyword evidence="4" id="KW-0804">Transcription</keyword>
<evidence type="ECO:0000313" key="6">
    <source>
        <dbReference type="EMBL" id="EHK54280.1"/>
    </source>
</evidence>
<dbReference type="InterPro" id="IPR036388">
    <property type="entry name" value="WH-like_DNA-bd_sf"/>
</dbReference>
<dbReference type="PANTHER" id="PTHR30126:SF91">
    <property type="entry name" value="LYSR FAMILY TRANSCRIPTIONAL REGULATOR"/>
    <property type="match status" value="1"/>
</dbReference>
<dbReference type="GO" id="GO:0003700">
    <property type="term" value="F:DNA-binding transcription factor activity"/>
    <property type="evidence" value="ECO:0007669"/>
    <property type="project" value="InterPro"/>
</dbReference>
<dbReference type="GO" id="GO:0000976">
    <property type="term" value="F:transcription cis-regulatory region binding"/>
    <property type="evidence" value="ECO:0007669"/>
    <property type="project" value="TreeGrafter"/>
</dbReference>
<dbReference type="PANTHER" id="PTHR30126">
    <property type="entry name" value="HTH-TYPE TRANSCRIPTIONAL REGULATOR"/>
    <property type="match status" value="1"/>
</dbReference>
<dbReference type="Proteomes" id="UP000003250">
    <property type="component" value="Unassembled WGS sequence"/>
</dbReference>
<accession>H0HYE2</accession>
<evidence type="ECO:0000256" key="4">
    <source>
        <dbReference type="ARBA" id="ARBA00023163"/>
    </source>
</evidence>
<dbReference type="Gene3D" id="1.10.10.10">
    <property type="entry name" value="Winged helix-like DNA-binding domain superfamily/Winged helix DNA-binding domain"/>
    <property type="match status" value="1"/>
</dbReference>
<evidence type="ECO:0000259" key="5">
    <source>
        <dbReference type="PROSITE" id="PS50931"/>
    </source>
</evidence>
<dbReference type="InterPro" id="IPR000847">
    <property type="entry name" value="LysR_HTH_N"/>
</dbReference>
<reference evidence="6 7" key="1">
    <citation type="journal article" date="2012" name="J. Bacteriol.">
        <title>Draft Genome Sequence of Mesorhizobium alhagi CCNWXJ12-2T, a Novel Salt-Resistant Species Isolated from the Desert of Northwestern China.</title>
        <authorList>
            <person name="Zhou M."/>
            <person name="Chen W."/>
            <person name="Chen H."/>
            <person name="Wei G."/>
        </authorList>
    </citation>
    <scope>NUCLEOTIDE SEQUENCE [LARGE SCALE GENOMIC DNA]</scope>
    <source>
        <strain evidence="6 7">CCNWXJ12-2</strain>
    </source>
</reference>
<dbReference type="Pfam" id="PF00126">
    <property type="entry name" value="HTH_1"/>
    <property type="match status" value="1"/>
</dbReference>
<dbReference type="EMBL" id="AHAM01000218">
    <property type="protein sequence ID" value="EHK54280.1"/>
    <property type="molecule type" value="Genomic_DNA"/>
</dbReference>
<keyword evidence="7" id="KW-1185">Reference proteome</keyword>
<gene>
    <name evidence="6" type="ORF">MAXJ12_26103</name>
</gene>
<evidence type="ECO:0000313" key="7">
    <source>
        <dbReference type="Proteomes" id="UP000003250"/>
    </source>
</evidence>
<organism evidence="6 7">
    <name type="scientific">Mesorhizobium alhagi CCNWXJ12-2</name>
    <dbReference type="NCBI Taxonomy" id="1107882"/>
    <lineage>
        <taxon>Bacteria</taxon>
        <taxon>Pseudomonadati</taxon>
        <taxon>Pseudomonadota</taxon>
        <taxon>Alphaproteobacteria</taxon>
        <taxon>Hyphomicrobiales</taxon>
        <taxon>Phyllobacteriaceae</taxon>
        <taxon>Allomesorhizobium</taxon>
    </lineage>
</organism>
<protein>
    <submittedName>
        <fullName evidence="6">LysR family transcriptional regulator</fullName>
    </submittedName>
</protein>
<evidence type="ECO:0000256" key="3">
    <source>
        <dbReference type="ARBA" id="ARBA00023125"/>
    </source>
</evidence>
<keyword evidence="3" id="KW-0238">DNA-binding</keyword>
<dbReference type="InterPro" id="IPR005119">
    <property type="entry name" value="LysR_subst-bd"/>
</dbReference>
<dbReference type="FunFam" id="1.10.10.10:FF:000001">
    <property type="entry name" value="LysR family transcriptional regulator"/>
    <property type="match status" value="1"/>
</dbReference>
<dbReference type="PATRIC" id="fig|1107882.3.peg.5064"/>
<dbReference type="Pfam" id="PF03466">
    <property type="entry name" value="LysR_substrate"/>
    <property type="match status" value="1"/>
</dbReference>
<dbReference type="RefSeq" id="WP_008838799.1">
    <property type="nucleotide sequence ID" value="NZ_AHAM01000218.1"/>
</dbReference>
<evidence type="ECO:0000256" key="1">
    <source>
        <dbReference type="ARBA" id="ARBA00009437"/>
    </source>
</evidence>